<evidence type="ECO:0000259" key="16">
    <source>
        <dbReference type="PROSITE" id="PS50862"/>
    </source>
</evidence>
<evidence type="ECO:0000256" key="9">
    <source>
        <dbReference type="ARBA" id="ARBA00023146"/>
    </source>
</evidence>
<evidence type="ECO:0000256" key="1">
    <source>
        <dbReference type="ARBA" id="ARBA00004496"/>
    </source>
</evidence>
<protein>
    <recommendedName>
        <fullName evidence="12">Serine--tRNA ligase</fullName>
        <ecNumber evidence="12">6.1.1.11</ecNumber>
    </recommendedName>
    <alternativeName>
        <fullName evidence="12">Seryl-tRNA synthetase</fullName>
        <shortName evidence="12">SerRS</shortName>
    </alternativeName>
    <alternativeName>
        <fullName evidence="12">Seryl-tRNA(Ser/Sec) synthetase</fullName>
    </alternativeName>
</protein>
<feature type="binding site" evidence="12">
    <location>
        <position position="385"/>
    </location>
    <ligand>
        <name>L-serine</name>
        <dbReference type="ChEBI" id="CHEBI:33384"/>
    </ligand>
</feature>
<comment type="catalytic activity">
    <reaction evidence="11 12">
        <text>tRNA(Ser) + L-serine + ATP = L-seryl-tRNA(Ser) + AMP + diphosphate + H(+)</text>
        <dbReference type="Rhea" id="RHEA:12292"/>
        <dbReference type="Rhea" id="RHEA-COMP:9669"/>
        <dbReference type="Rhea" id="RHEA-COMP:9703"/>
        <dbReference type="ChEBI" id="CHEBI:15378"/>
        <dbReference type="ChEBI" id="CHEBI:30616"/>
        <dbReference type="ChEBI" id="CHEBI:33019"/>
        <dbReference type="ChEBI" id="CHEBI:33384"/>
        <dbReference type="ChEBI" id="CHEBI:78442"/>
        <dbReference type="ChEBI" id="CHEBI:78533"/>
        <dbReference type="ChEBI" id="CHEBI:456215"/>
        <dbReference type="EC" id="6.1.1.11"/>
    </reaction>
</comment>
<evidence type="ECO:0000313" key="17">
    <source>
        <dbReference type="EMBL" id="PWL18008.1"/>
    </source>
</evidence>
<feature type="binding site" evidence="12 14">
    <location>
        <begin position="262"/>
        <end position="264"/>
    </location>
    <ligand>
        <name>ATP</name>
        <dbReference type="ChEBI" id="CHEBI:30616"/>
    </ligand>
</feature>
<dbReference type="EC" id="6.1.1.11" evidence="12"/>
<dbReference type="InterPro" id="IPR042103">
    <property type="entry name" value="SerRS_1_N_sf"/>
</dbReference>
<comment type="catalytic activity">
    <reaction evidence="10 12">
        <text>tRNA(Sec) + L-serine + ATP = L-seryl-tRNA(Sec) + AMP + diphosphate + H(+)</text>
        <dbReference type="Rhea" id="RHEA:42580"/>
        <dbReference type="Rhea" id="RHEA-COMP:9742"/>
        <dbReference type="Rhea" id="RHEA-COMP:10128"/>
        <dbReference type="ChEBI" id="CHEBI:15378"/>
        <dbReference type="ChEBI" id="CHEBI:30616"/>
        <dbReference type="ChEBI" id="CHEBI:33019"/>
        <dbReference type="ChEBI" id="CHEBI:33384"/>
        <dbReference type="ChEBI" id="CHEBI:78442"/>
        <dbReference type="ChEBI" id="CHEBI:78533"/>
        <dbReference type="ChEBI" id="CHEBI:456215"/>
        <dbReference type="EC" id="6.1.1.11"/>
    </reaction>
</comment>
<dbReference type="InterPro" id="IPR002317">
    <property type="entry name" value="Ser-tRNA-ligase_type_1"/>
</dbReference>
<gene>
    <name evidence="12" type="primary">serS</name>
    <name evidence="17" type="ORF">DKP76_09735</name>
</gene>
<dbReference type="GO" id="GO:0004828">
    <property type="term" value="F:serine-tRNA ligase activity"/>
    <property type="evidence" value="ECO:0007669"/>
    <property type="project" value="UniProtKB-UniRule"/>
</dbReference>
<comment type="pathway">
    <text evidence="2 12">Aminoacyl-tRNA biosynthesis; selenocysteinyl-tRNA(Sec) biosynthesis; L-seryl-tRNA(Sec) from L-serine and tRNA(Sec): step 1/1.</text>
</comment>
<dbReference type="EMBL" id="QGDB01000003">
    <property type="protein sequence ID" value="PWL18008.1"/>
    <property type="molecule type" value="Genomic_DNA"/>
</dbReference>
<evidence type="ECO:0000256" key="3">
    <source>
        <dbReference type="ARBA" id="ARBA00010728"/>
    </source>
</evidence>
<feature type="binding site" evidence="13">
    <location>
        <position position="383"/>
    </location>
    <ligand>
        <name>L-serine</name>
        <dbReference type="ChEBI" id="CHEBI:33384"/>
    </ligand>
</feature>
<dbReference type="GO" id="GO:0016260">
    <property type="term" value="P:selenocysteine biosynthetic process"/>
    <property type="evidence" value="ECO:0007669"/>
    <property type="project" value="UniProtKB-UniRule"/>
</dbReference>
<dbReference type="AlphaFoldDB" id="A0A316J9U9"/>
<evidence type="ECO:0000313" key="18">
    <source>
        <dbReference type="Proteomes" id="UP000245865"/>
    </source>
</evidence>
<dbReference type="InterPro" id="IPR033729">
    <property type="entry name" value="SerRS_core"/>
</dbReference>
<comment type="caution">
    <text evidence="12">Lacks conserved residue(s) required for the propagation of feature annotation.</text>
</comment>
<sequence length="427" mass="47408">MLDIKWIRDNPDALDKALARRGAGPLSAELIALDENRREHVGKVQAAQERRNAASREIGKAMAQKDAATADRLKAEVGELKTFLSGAEEEERRLDRELNDALSSIPNIPLDDVPLGQDETDNVEIRRVGEQTDFAFEPKEHFELGEALGLMDFERAAKLAGARFTILKGALARLERALGQFMLDLHTTQHGYTETMPPLMVRDEAVYGTGQLPKFSEDLFRTTDGRWLIPTAEVPLTNLVADEIVDVKTLPQRYTALTPCFRSEAGSAGRDTRGMLRQHQFLKVEMVSITDAESAIAEHERMTACAEEVLKRLGLPFRTVVLCTGDMGFGAQKTYDIEVWLPGQKAYREISSCSVCGDFQGRRMNARYRPEGEKATRFVHTLNGSGVAVGRALIAVMENYQEEGGSIRIPEALQPYMGAITRIEKAA</sequence>
<dbReference type="Pfam" id="PF00587">
    <property type="entry name" value="tRNA-synt_2b"/>
    <property type="match status" value="1"/>
</dbReference>
<dbReference type="HAMAP" id="MF_00176">
    <property type="entry name" value="Ser_tRNA_synth_type1"/>
    <property type="match status" value="1"/>
</dbReference>
<keyword evidence="18" id="KW-1185">Reference proteome</keyword>
<evidence type="ECO:0000256" key="7">
    <source>
        <dbReference type="ARBA" id="ARBA00022840"/>
    </source>
</evidence>
<comment type="caution">
    <text evidence="17">The sequence shown here is derived from an EMBL/GenBank/DDBJ whole genome shotgun (WGS) entry which is preliminary data.</text>
</comment>
<feature type="binding site" evidence="12 14">
    <location>
        <begin position="349"/>
        <end position="352"/>
    </location>
    <ligand>
        <name>ATP</name>
        <dbReference type="ChEBI" id="CHEBI:30616"/>
    </ligand>
</feature>
<dbReference type="PANTHER" id="PTHR43697">
    <property type="entry name" value="SERYL-TRNA SYNTHETASE"/>
    <property type="match status" value="1"/>
</dbReference>
<feature type="domain" description="Aminoacyl-transfer RNA synthetases class-II family profile" evidence="16">
    <location>
        <begin position="173"/>
        <end position="415"/>
    </location>
</feature>
<evidence type="ECO:0000256" key="15">
    <source>
        <dbReference type="SAM" id="Coils"/>
    </source>
</evidence>
<evidence type="ECO:0000256" key="11">
    <source>
        <dbReference type="ARBA" id="ARBA00048823"/>
    </source>
</evidence>
<feature type="coiled-coil region" evidence="15">
    <location>
        <begin position="44"/>
        <end position="104"/>
    </location>
</feature>
<dbReference type="SUPFAM" id="SSF46589">
    <property type="entry name" value="tRNA-binding arm"/>
    <property type="match status" value="1"/>
</dbReference>
<dbReference type="InterPro" id="IPR045864">
    <property type="entry name" value="aa-tRNA-synth_II/BPL/LPL"/>
</dbReference>
<dbReference type="InterPro" id="IPR006195">
    <property type="entry name" value="aa-tRNA-synth_II"/>
</dbReference>
<accession>A0A316J9U9</accession>
<feature type="binding site" evidence="12 13">
    <location>
        <position position="285"/>
    </location>
    <ligand>
        <name>L-serine</name>
        <dbReference type="ChEBI" id="CHEBI:33384"/>
    </ligand>
</feature>
<keyword evidence="7 12" id="KW-0067">ATP-binding</keyword>
<evidence type="ECO:0000256" key="2">
    <source>
        <dbReference type="ARBA" id="ARBA00005045"/>
    </source>
</evidence>
<comment type="subunit">
    <text evidence="12">Homodimer. The tRNA molecule binds across the dimer.</text>
</comment>
<dbReference type="PRINTS" id="PR00981">
    <property type="entry name" value="TRNASYNTHSER"/>
</dbReference>
<dbReference type="PROSITE" id="PS50862">
    <property type="entry name" value="AA_TRNA_LIGASE_II"/>
    <property type="match status" value="1"/>
</dbReference>
<dbReference type="InterPro" id="IPR010978">
    <property type="entry name" value="tRNA-bd_arm"/>
</dbReference>
<organism evidence="17 18">
    <name type="scientific">Falsochrobactrum shanghaiense</name>
    <dbReference type="NCBI Taxonomy" id="2201899"/>
    <lineage>
        <taxon>Bacteria</taxon>
        <taxon>Pseudomonadati</taxon>
        <taxon>Pseudomonadota</taxon>
        <taxon>Alphaproteobacteria</taxon>
        <taxon>Hyphomicrobiales</taxon>
        <taxon>Brucellaceae</taxon>
        <taxon>Falsochrobactrum</taxon>
    </lineage>
</organism>
<dbReference type="GO" id="GO:0006434">
    <property type="term" value="P:seryl-tRNA aminoacylation"/>
    <property type="evidence" value="ECO:0007669"/>
    <property type="project" value="UniProtKB-UniRule"/>
</dbReference>
<comment type="function">
    <text evidence="12">Catalyzes the attachment of serine to tRNA(Ser). Is also able to aminoacylate tRNA(Sec) with serine, to form the misacylated tRNA L-seryl-tRNA(Sec), which will be further converted into selenocysteinyl-tRNA(Sec).</text>
</comment>
<name>A0A316J9U9_9HYPH</name>
<evidence type="ECO:0000256" key="13">
    <source>
        <dbReference type="PIRSR" id="PIRSR001529-1"/>
    </source>
</evidence>
<evidence type="ECO:0000256" key="4">
    <source>
        <dbReference type="ARBA" id="ARBA00022490"/>
    </source>
</evidence>
<keyword evidence="4 12" id="KW-0963">Cytoplasm</keyword>
<feature type="binding site" evidence="12">
    <location>
        <begin position="231"/>
        <end position="233"/>
    </location>
    <ligand>
        <name>L-serine</name>
        <dbReference type="ChEBI" id="CHEBI:33384"/>
    </ligand>
</feature>
<evidence type="ECO:0000256" key="14">
    <source>
        <dbReference type="PIRSR" id="PIRSR001529-2"/>
    </source>
</evidence>
<keyword evidence="15" id="KW-0175">Coiled coil</keyword>
<keyword evidence="6 12" id="KW-0547">Nucleotide-binding</keyword>
<proteinExistence type="inferred from homology"/>
<keyword evidence="9 12" id="KW-0030">Aminoacyl-tRNA synthetase</keyword>
<feature type="binding site" evidence="13">
    <location>
        <position position="231"/>
    </location>
    <ligand>
        <name>L-serine</name>
        <dbReference type="ChEBI" id="CHEBI:33384"/>
    </ligand>
</feature>
<feature type="binding site" evidence="13">
    <location>
        <position position="262"/>
    </location>
    <ligand>
        <name>L-serine</name>
        <dbReference type="ChEBI" id="CHEBI:33384"/>
    </ligand>
</feature>
<dbReference type="Pfam" id="PF02403">
    <property type="entry name" value="Seryl_tRNA_N"/>
    <property type="match status" value="1"/>
</dbReference>
<evidence type="ECO:0000256" key="6">
    <source>
        <dbReference type="ARBA" id="ARBA00022741"/>
    </source>
</evidence>
<comment type="domain">
    <text evidence="12">Consists of two distinct domains, a catalytic core and a N-terminal extension that is involved in tRNA binding.</text>
</comment>
<dbReference type="PANTHER" id="PTHR43697:SF1">
    <property type="entry name" value="SERINE--TRNA LIGASE"/>
    <property type="match status" value="1"/>
</dbReference>
<dbReference type="RefSeq" id="WP_109706243.1">
    <property type="nucleotide sequence ID" value="NZ_QGDB01000003.1"/>
</dbReference>
<evidence type="ECO:0000256" key="10">
    <source>
        <dbReference type="ARBA" id="ARBA00047929"/>
    </source>
</evidence>
<dbReference type="PIRSF" id="PIRSF001529">
    <property type="entry name" value="Ser-tRNA-synth_IIa"/>
    <property type="match status" value="1"/>
</dbReference>
<reference evidence="17 18" key="1">
    <citation type="submission" date="2018-05" db="EMBL/GenBank/DDBJ databases">
        <title>Comparative genomic sequence analysis between strain HN4 and CCM 8460T (Falsochrobactrum ovis) will provide more evidence to prove that HN4 is a new species of Falsochrobactrum.</title>
        <authorList>
            <person name="Lyu W."/>
            <person name="Sun L."/>
            <person name="Yao L."/>
        </authorList>
    </citation>
    <scope>NUCLEOTIDE SEQUENCE [LARGE SCALE GENOMIC DNA]</scope>
    <source>
        <strain evidence="17 18">HN4</strain>
    </source>
</reference>
<dbReference type="OrthoDB" id="9804647at2"/>
<dbReference type="GO" id="GO:0005524">
    <property type="term" value="F:ATP binding"/>
    <property type="evidence" value="ECO:0007669"/>
    <property type="project" value="UniProtKB-UniRule"/>
</dbReference>
<dbReference type="NCBIfam" id="TIGR00414">
    <property type="entry name" value="serS"/>
    <property type="match status" value="1"/>
</dbReference>
<dbReference type="GO" id="GO:0005737">
    <property type="term" value="C:cytoplasm"/>
    <property type="evidence" value="ECO:0007669"/>
    <property type="project" value="UniProtKB-SubCell"/>
</dbReference>
<dbReference type="UniPathway" id="UPA00906">
    <property type="reaction ID" value="UER00895"/>
</dbReference>
<dbReference type="Proteomes" id="UP000245865">
    <property type="component" value="Unassembled WGS sequence"/>
</dbReference>
<dbReference type="InterPro" id="IPR002314">
    <property type="entry name" value="aa-tRNA-synt_IIb"/>
</dbReference>
<dbReference type="Gene3D" id="1.10.287.40">
    <property type="entry name" value="Serine-tRNA synthetase, tRNA binding domain"/>
    <property type="match status" value="1"/>
</dbReference>
<dbReference type="InterPro" id="IPR015866">
    <property type="entry name" value="Ser-tRNA-synth_1_N"/>
</dbReference>
<comment type="similarity">
    <text evidence="3 12">Belongs to the class-II aminoacyl-tRNA synthetase family. Type-1 seryl-tRNA synthetase subfamily.</text>
</comment>
<dbReference type="SUPFAM" id="SSF55681">
    <property type="entry name" value="Class II aaRS and biotin synthetases"/>
    <property type="match status" value="1"/>
</dbReference>
<dbReference type="CDD" id="cd00770">
    <property type="entry name" value="SerRS_core"/>
    <property type="match status" value="1"/>
</dbReference>
<evidence type="ECO:0000256" key="5">
    <source>
        <dbReference type="ARBA" id="ARBA00022598"/>
    </source>
</evidence>
<evidence type="ECO:0000256" key="12">
    <source>
        <dbReference type="HAMAP-Rule" id="MF_00176"/>
    </source>
</evidence>
<keyword evidence="8 12" id="KW-0648">Protein biosynthesis</keyword>
<keyword evidence="5 12" id="KW-0436">Ligase</keyword>
<comment type="subcellular location">
    <subcellularLocation>
        <location evidence="1 12">Cytoplasm</location>
    </subcellularLocation>
</comment>
<evidence type="ECO:0000256" key="8">
    <source>
        <dbReference type="ARBA" id="ARBA00022917"/>
    </source>
</evidence>
<dbReference type="Gene3D" id="3.30.930.10">
    <property type="entry name" value="Bira Bifunctional Protein, Domain 2"/>
    <property type="match status" value="1"/>
</dbReference>